<dbReference type="STRING" id="1006576.DTL3_0049"/>
<organism evidence="2 3">
    <name type="scientific">Defluviitoga tunisiensis</name>
    <dbReference type="NCBI Taxonomy" id="1006576"/>
    <lineage>
        <taxon>Bacteria</taxon>
        <taxon>Thermotogati</taxon>
        <taxon>Thermotogota</taxon>
        <taxon>Thermotogae</taxon>
        <taxon>Petrotogales</taxon>
        <taxon>Petrotogaceae</taxon>
        <taxon>Defluviitoga</taxon>
    </lineage>
</organism>
<feature type="transmembrane region" description="Helical" evidence="1">
    <location>
        <begin position="161"/>
        <end position="180"/>
    </location>
</feature>
<feature type="transmembrane region" description="Helical" evidence="1">
    <location>
        <begin position="68"/>
        <end position="87"/>
    </location>
</feature>
<keyword evidence="1" id="KW-1133">Transmembrane helix</keyword>
<gene>
    <name evidence="2" type="ORF">DTL3_0049</name>
</gene>
<reference evidence="3" key="1">
    <citation type="submission" date="2014-11" db="EMBL/GenBank/DDBJ databases">
        <authorList>
            <person name="Wibberg D."/>
        </authorList>
    </citation>
    <scope>NUCLEOTIDE SEQUENCE [LARGE SCALE GENOMIC DNA]</scope>
    <source>
        <strain evidence="3">L3</strain>
    </source>
</reference>
<dbReference type="KEGG" id="dtn:DTL3_0049"/>
<keyword evidence="1" id="KW-0812">Transmembrane</keyword>
<dbReference type="OrthoDB" id="44409at2"/>
<dbReference type="RefSeq" id="WP_045087017.1">
    <property type="nucleotide sequence ID" value="NZ_LN824141.1"/>
</dbReference>
<dbReference type="Proteomes" id="UP000032809">
    <property type="component" value="Chromosome I"/>
</dbReference>
<keyword evidence="1" id="KW-0472">Membrane</keyword>
<feature type="transmembrane region" description="Helical" evidence="1">
    <location>
        <begin position="14"/>
        <end position="37"/>
    </location>
</feature>
<dbReference type="EMBL" id="LN824141">
    <property type="protein sequence ID" value="CEP77383.1"/>
    <property type="molecule type" value="Genomic_DNA"/>
</dbReference>
<keyword evidence="3" id="KW-1185">Reference proteome</keyword>
<evidence type="ECO:0000313" key="3">
    <source>
        <dbReference type="Proteomes" id="UP000032809"/>
    </source>
</evidence>
<evidence type="ECO:0008006" key="4">
    <source>
        <dbReference type="Google" id="ProtNLM"/>
    </source>
</evidence>
<dbReference type="HOGENOM" id="CLU_979366_0_0_0"/>
<evidence type="ECO:0000313" key="2">
    <source>
        <dbReference type="EMBL" id="CEP77383.1"/>
    </source>
</evidence>
<protein>
    <recommendedName>
        <fullName evidence="4">SHOCT domain-containing protein</fullName>
    </recommendedName>
</protein>
<dbReference type="AlphaFoldDB" id="A0A0C7NVB4"/>
<sequence>MIIIRPLLLFLGFIFQYIPFLQFFGVAILFFTYFALIRNRNTHIKIMKQVYEANNWQFPDIKEEVANFWFAMYIISIIVMSLFYSFLAKKLINIPFEEWQSISIPNWYFYVFFGFFILSWVSYATMINRIVKDQWQLQESEISHNIVKNRFIKLRNGNTAMLLRIITLDIYEWLLLFFLIRETTMHYIEDGTATGKFAIPVSSGDLKKTDIEPIQDIKVKEKTLEPAKTKALKERKEENLDEIYNELIKKIKGMDDKEKYSTIFADVTIIKNKEISKQILNKLLEEGYITKEEFNKLMEFI</sequence>
<proteinExistence type="predicted"/>
<feature type="transmembrane region" description="Helical" evidence="1">
    <location>
        <begin position="107"/>
        <end position="126"/>
    </location>
</feature>
<evidence type="ECO:0000256" key="1">
    <source>
        <dbReference type="SAM" id="Phobius"/>
    </source>
</evidence>
<accession>A0A0C7NVB4</accession>
<name>A0A0C7NVB4_DEFTU</name>